<dbReference type="Proteomes" id="UP001152320">
    <property type="component" value="Chromosome 4"/>
</dbReference>
<reference evidence="1" key="1">
    <citation type="submission" date="2021-10" db="EMBL/GenBank/DDBJ databases">
        <title>Tropical sea cucumber genome reveals ecological adaptation and Cuvierian tubules defense mechanism.</title>
        <authorList>
            <person name="Chen T."/>
        </authorList>
    </citation>
    <scope>NUCLEOTIDE SEQUENCE</scope>
    <source>
        <strain evidence="1">Nanhai2018</strain>
        <tissue evidence="1">Muscle</tissue>
    </source>
</reference>
<organism evidence="1 2">
    <name type="scientific">Holothuria leucospilota</name>
    <name type="common">Black long sea cucumber</name>
    <name type="synonym">Mertensiothuria leucospilota</name>
    <dbReference type="NCBI Taxonomy" id="206669"/>
    <lineage>
        <taxon>Eukaryota</taxon>
        <taxon>Metazoa</taxon>
        <taxon>Echinodermata</taxon>
        <taxon>Eleutherozoa</taxon>
        <taxon>Echinozoa</taxon>
        <taxon>Holothuroidea</taxon>
        <taxon>Aspidochirotacea</taxon>
        <taxon>Aspidochirotida</taxon>
        <taxon>Holothuriidae</taxon>
        <taxon>Holothuria</taxon>
    </lineage>
</organism>
<dbReference type="OrthoDB" id="6421103at2759"/>
<proteinExistence type="predicted"/>
<evidence type="ECO:0000313" key="2">
    <source>
        <dbReference type="Proteomes" id="UP001152320"/>
    </source>
</evidence>
<evidence type="ECO:0000313" key="1">
    <source>
        <dbReference type="EMBL" id="KAJ8044071.1"/>
    </source>
</evidence>
<dbReference type="InterPro" id="IPR032675">
    <property type="entry name" value="LRR_dom_sf"/>
</dbReference>
<comment type="caution">
    <text evidence="1">The sequence shown here is derived from an EMBL/GenBank/DDBJ whole genome shotgun (WGS) entry which is preliminary data.</text>
</comment>
<accession>A0A9Q1HGF1</accession>
<dbReference type="AlphaFoldDB" id="A0A9Q1HGF1"/>
<name>A0A9Q1HGF1_HOLLE</name>
<keyword evidence="2" id="KW-1185">Reference proteome</keyword>
<protein>
    <submittedName>
        <fullName evidence="1">F-box only protein 39</fullName>
    </submittedName>
</protein>
<dbReference type="Gene3D" id="3.80.10.10">
    <property type="entry name" value="Ribonuclease Inhibitor"/>
    <property type="match status" value="1"/>
</dbReference>
<dbReference type="EMBL" id="JAIZAY010000004">
    <property type="protein sequence ID" value="KAJ8044071.1"/>
    <property type="molecule type" value="Genomic_DNA"/>
</dbReference>
<sequence length="384" mass="45097">MNYLGSVRRSTCISRLCTKGRVTRPFPTIGPVQLDELSINEFHFNHYFRGTSGSFARSGVIRSLKRFMRQQRKMRALDLSFNSMTEEEGVTLLTSIASTRSSDKLESLNIEELFKGKERVFECRAFIDAMTQFSNLSVLVMNYNCLSDNLLCAMADSVHSIGQLKQLDIRFTRSDINDHVIHPTSWFSFKHAFPYLRVYFRAHSWIKLNDIQKALVSEIPLTTLVLLGHNDDSFQPDRTLRHVARHYRSVLEKFVIEINPSYRSYHRSLVTIFKDCTKLQSLELRGRVEWPTLREIFEHLDEEYFKKGRRPSINYFRMTVVAQTHDSYAQEALIFEEYREALQRYDLDYQLIVEPQFFPLPLEYNHDQPFVYEAGNEPIDVELL</sequence>
<gene>
    <name evidence="1" type="ORF">HOLleu_11435</name>
</gene>
<dbReference type="SUPFAM" id="SSF52047">
    <property type="entry name" value="RNI-like"/>
    <property type="match status" value="1"/>
</dbReference>